<dbReference type="RefSeq" id="WP_207052560.1">
    <property type="nucleotide sequence ID" value="NZ_JAFIMU010000007.1"/>
</dbReference>
<dbReference type="SUPFAM" id="SSF81301">
    <property type="entry name" value="Nucleotidyltransferase"/>
    <property type="match status" value="1"/>
</dbReference>
<keyword evidence="2" id="KW-1185">Reference proteome</keyword>
<dbReference type="PANTHER" id="PTHR34822">
    <property type="entry name" value="GRPB DOMAIN PROTEIN (AFU_ORTHOLOGUE AFUA_1G01530)"/>
    <property type="match status" value="1"/>
</dbReference>
<dbReference type="Pfam" id="PF04229">
    <property type="entry name" value="GrpB"/>
    <property type="match status" value="1"/>
</dbReference>
<gene>
    <name evidence="1" type="ORF">JYK02_17820</name>
</gene>
<evidence type="ECO:0000313" key="1">
    <source>
        <dbReference type="EMBL" id="MBN8229371.1"/>
    </source>
</evidence>
<sequence length="177" mass="19608">MPPPIKVCLVPHEPRWADAAVAHGQALKGALGANVREVHHIGSTAVPGIHAKPILDLIPVVASLEALDARRGELEAMGYEWWGELGLPGRRYCTLHDPVTRERVVQLHCFVEGSPEITRHLAFRDYLRTHPTVAREYNDEKARCQRLHPDDSHAYGNCKASWIKRVEAEALAALGAP</sequence>
<dbReference type="PANTHER" id="PTHR34822:SF1">
    <property type="entry name" value="GRPB FAMILY PROTEIN"/>
    <property type="match status" value="1"/>
</dbReference>
<dbReference type="EMBL" id="JAFIMU010000007">
    <property type="protein sequence ID" value="MBN8229371.1"/>
    <property type="molecule type" value="Genomic_DNA"/>
</dbReference>
<dbReference type="Proteomes" id="UP000664052">
    <property type="component" value="Unassembled WGS sequence"/>
</dbReference>
<reference evidence="1 2" key="1">
    <citation type="submission" date="2021-02" db="EMBL/GenBank/DDBJ databases">
        <title>De Novo genome assembly of isolated myxobacteria.</title>
        <authorList>
            <person name="Stevens D.C."/>
        </authorList>
    </citation>
    <scope>NUCLEOTIDE SEQUENCE [LARGE SCALE GENOMIC DNA]</scope>
    <source>
        <strain evidence="1 2">ATCC 29039</strain>
    </source>
</reference>
<dbReference type="InterPro" id="IPR043519">
    <property type="entry name" value="NT_sf"/>
</dbReference>
<dbReference type="InterPro" id="IPR007344">
    <property type="entry name" value="GrpB/CoaE"/>
</dbReference>
<organism evidence="1 2">
    <name type="scientific">Corallococcus macrosporus</name>
    <dbReference type="NCBI Taxonomy" id="35"/>
    <lineage>
        <taxon>Bacteria</taxon>
        <taxon>Pseudomonadati</taxon>
        <taxon>Myxococcota</taxon>
        <taxon>Myxococcia</taxon>
        <taxon>Myxococcales</taxon>
        <taxon>Cystobacterineae</taxon>
        <taxon>Myxococcaceae</taxon>
        <taxon>Corallococcus</taxon>
    </lineage>
</organism>
<dbReference type="Gene3D" id="3.30.460.10">
    <property type="entry name" value="Beta Polymerase, domain 2"/>
    <property type="match status" value="1"/>
</dbReference>
<evidence type="ECO:0000313" key="2">
    <source>
        <dbReference type="Proteomes" id="UP000664052"/>
    </source>
</evidence>
<proteinExistence type="predicted"/>
<comment type="caution">
    <text evidence="1">The sequence shown here is derived from an EMBL/GenBank/DDBJ whole genome shotgun (WGS) entry which is preliminary data.</text>
</comment>
<accession>A0ABS3DCJ6</accession>
<protein>
    <submittedName>
        <fullName evidence="1">GrpB family protein</fullName>
    </submittedName>
</protein>
<name>A0ABS3DCJ6_9BACT</name>